<keyword evidence="8" id="KW-1185">Reference proteome</keyword>
<dbReference type="Gene3D" id="3.30.70.1490">
    <property type="entry name" value="Cysteine protease Prp"/>
    <property type="match status" value="1"/>
</dbReference>
<evidence type="ECO:0000256" key="6">
    <source>
        <dbReference type="ARBA" id="ARBA00044538"/>
    </source>
</evidence>
<evidence type="ECO:0000256" key="4">
    <source>
        <dbReference type="ARBA" id="ARBA00022807"/>
    </source>
</evidence>
<dbReference type="SUPFAM" id="SSF118010">
    <property type="entry name" value="TM1457-like"/>
    <property type="match status" value="1"/>
</dbReference>
<protein>
    <recommendedName>
        <fullName evidence="6">Ribosomal processing cysteine protease Prp</fullName>
    </recommendedName>
</protein>
<dbReference type="Proteomes" id="UP000180254">
    <property type="component" value="Unassembled WGS sequence"/>
</dbReference>
<dbReference type="EMBL" id="MKIE01000003">
    <property type="protein sequence ID" value="OHW62510.1"/>
    <property type="molecule type" value="Genomic_DNA"/>
</dbReference>
<evidence type="ECO:0000256" key="5">
    <source>
        <dbReference type="ARBA" id="ARBA00044503"/>
    </source>
</evidence>
<evidence type="ECO:0000313" key="7">
    <source>
        <dbReference type="EMBL" id="OHW62510.1"/>
    </source>
</evidence>
<dbReference type="InterPro" id="IPR036764">
    <property type="entry name" value="Peptidase_Prp_sf"/>
</dbReference>
<keyword evidence="4" id="KW-0788">Thiol protease</keyword>
<dbReference type="RefSeq" id="WP_071062440.1">
    <property type="nucleotide sequence ID" value="NZ_MKIE01000003.1"/>
</dbReference>
<dbReference type="STRING" id="39480.EUAN_10740"/>
<dbReference type="CDD" id="cd16332">
    <property type="entry name" value="Prp-like"/>
    <property type="match status" value="1"/>
</dbReference>
<comment type="caution">
    <text evidence="7">The sequence shown here is derived from an EMBL/GenBank/DDBJ whole genome shotgun (WGS) entry which is preliminary data.</text>
</comment>
<accession>A0A1S1V7Y3</accession>
<keyword evidence="3" id="KW-0378">Hydrolase</keyword>
<dbReference type="GO" id="GO:0042254">
    <property type="term" value="P:ribosome biogenesis"/>
    <property type="evidence" value="ECO:0007669"/>
    <property type="project" value="UniProtKB-KW"/>
</dbReference>
<sequence>MTEVVLFRDTEHNIVGYVAEGHSGYGEHGEDIVCAAISVLTQTALLSLNRVCEIREKDIEFELEDGYIRAMLSGDIEAEAREKANIVLGSMTVGLESVAEQYPDFITLKYREVD</sequence>
<dbReference type="PANTHER" id="PTHR39178">
    <property type="entry name" value="HYPOTHETICAL RIBOSOME-ASSOCIATED PROTEIN"/>
    <property type="match status" value="1"/>
</dbReference>
<dbReference type="AlphaFoldDB" id="A0A1S1V7Y3"/>
<proteinExistence type="inferred from homology"/>
<dbReference type="OrthoDB" id="48998at2"/>
<dbReference type="PANTHER" id="PTHR39178:SF1">
    <property type="entry name" value="RIBOSOMAL-PROCESSING CYSTEINE PROTEASE PRP"/>
    <property type="match status" value="1"/>
</dbReference>
<name>A0A1S1V7Y3_9FIRM</name>
<organism evidence="7 8">
    <name type="scientific">Andreesenia angusta</name>
    <dbReference type="NCBI Taxonomy" id="39480"/>
    <lineage>
        <taxon>Bacteria</taxon>
        <taxon>Bacillati</taxon>
        <taxon>Bacillota</taxon>
        <taxon>Tissierellia</taxon>
        <taxon>Tissierellales</taxon>
        <taxon>Gottschalkiaceae</taxon>
        <taxon>Andreesenia</taxon>
    </lineage>
</organism>
<dbReference type="GO" id="GO:0006508">
    <property type="term" value="P:proteolysis"/>
    <property type="evidence" value="ECO:0007669"/>
    <property type="project" value="UniProtKB-KW"/>
</dbReference>
<comment type="similarity">
    <text evidence="5">Belongs to the Prp family.</text>
</comment>
<keyword evidence="1" id="KW-0690">Ribosome biogenesis</keyword>
<dbReference type="GO" id="GO:0008234">
    <property type="term" value="F:cysteine-type peptidase activity"/>
    <property type="evidence" value="ECO:0007669"/>
    <property type="project" value="UniProtKB-KW"/>
</dbReference>
<evidence type="ECO:0000256" key="1">
    <source>
        <dbReference type="ARBA" id="ARBA00022517"/>
    </source>
</evidence>
<keyword evidence="2" id="KW-0645">Protease</keyword>
<gene>
    <name evidence="7" type="ORF">EUAN_10740</name>
</gene>
<evidence type="ECO:0000256" key="3">
    <source>
        <dbReference type="ARBA" id="ARBA00022801"/>
    </source>
</evidence>
<evidence type="ECO:0000313" key="8">
    <source>
        <dbReference type="Proteomes" id="UP000180254"/>
    </source>
</evidence>
<dbReference type="InterPro" id="IPR007422">
    <property type="entry name" value="Peptidase_Prp"/>
</dbReference>
<reference evidence="7 8" key="1">
    <citation type="submission" date="2016-09" db="EMBL/GenBank/DDBJ databases">
        <title>Genome sequence of Eubacterium angustum.</title>
        <authorList>
            <person name="Poehlein A."/>
            <person name="Daniel R."/>
        </authorList>
    </citation>
    <scope>NUCLEOTIDE SEQUENCE [LARGE SCALE GENOMIC DNA]</scope>
    <source>
        <strain evidence="7 8">DSM 1989</strain>
    </source>
</reference>
<evidence type="ECO:0000256" key="2">
    <source>
        <dbReference type="ARBA" id="ARBA00022670"/>
    </source>
</evidence>
<dbReference type="Pfam" id="PF04327">
    <property type="entry name" value="Peptidase_Prp"/>
    <property type="match status" value="1"/>
</dbReference>